<name>A0A917VKA0_9NOCA</name>
<dbReference type="AlphaFoldDB" id="A0A917VKA0"/>
<dbReference type="RefSeq" id="WP_058853140.1">
    <property type="nucleotide sequence ID" value="NZ_BMMH01000001.1"/>
</dbReference>
<reference evidence="1" key="1">
    <citation type="journal article" date="2014" name="Int. J. Syst. Evol. Microbiol.">
        <title>Complete genome sequence of Corynebacterium casei LMG S-19264T (=DSM 44701T), isolated from a smear-ripened cheese.</title>
        <authorList>
            <consortium name="US DOE Joint Genome Institute (JGI-PGF)"/>
            <person name="Walter F."/>
            <person name="Albersmeier A."/>
            <person name="Kalinowski J."/>
            <person name="Ruckert C."/>
        </authorList>
    </citation>
    <scope>NUCLEOTIDE SEQUENCE</scope>
    <source>
        <strain evidence="1">CGMCC 4.3508</strain>
    </source>
</reference>
<protein>
    <submittedName>
        <fullName evidence="1">Uncharacterized protein</fullName>
    </submittedName>
</protein>
<sequence length="72" mass="7822">MRSTGGWGDREPLHEVYASVAATGTVWWAIEFAAGGNQLSREFAEHAPLPEGPVFAEIAAAVRWLASDTDRH</sequence>
<keyword evidence="2" id="KW-1185">Reference proteome</keyword>
<dbReference type="EMBL" id="BMMH01000001">
    <property type="protein sequence ID" value="GGK89843.1"/>
    <property type="molecule type" value="Genomic_DNA"/>
</dbReference>
<reference evidence="1" key="2">
    <citation type="submission" date="2020-09" db="EMBL/GenBank/DDBJ databases">
        <authorList>
            <person name="Sun Q."/>
            <person name="Zhou Y."/>
        </authorList>
    </citation>
    <scope>NUCLEOTIDE SEQUENCE</scope>
    <source>
        <strain evidence="1">CGMCC 4.3508</strain>
    </source>
</reference>
<gene>
    <name evidence="1" type="ORF">GCM10011588_00120</name>
</gene>
<dbReference type="Proteomes" id="UP000638263">
    <property type="component" value="Unassembled WGS sequence"/>
</dbReference>
<accession>A0A917VKA0</accession>
<proteinExistence type="predicted"/>
<comment type="caution">
    <text evidence="1">The sequence shown here is derived from an EMBL/GenBank/DDBJ whole genome shotgun (WGS) entry which is preliminary data.</text>
</comment>
<evidence type="ECO:0000313" key="1">
    <source>
        <dbReference type="EMBL" id="GGK89843.1"/>
    </source>
</evidence>
<evidence type="ECO:0000313" key="2">
    <source>
        <dbReference type="Proteomes" id="UP000638263"/>
    </source>
</evidence>
<organism evidence="1 2">
    <name type="scientific">Nocardia jinanensis</name>
    <dbReference type="NCBI Taxonomy" id="382504"/>
    <lineage>
        <taxon>Bacteria</taxon>
        <taxon>Bacillati</taxon>
        <taxon>Actinomycetota</taxon>
        <taxon>Actinomycetes</taxon>
        <taxon>Mycobacteriales</taxon>
        <taxon>Nocardiaceae</taxon>
        <taxon>Nocardia</taxon>
    </lineage>
</organism>